<organism evidence="1 2">
    <name type="scientific">Shewanella canadensis</name>
    <dbReference type="NCBI Taxonomy" id="271096"/>
    <lineage>
        <taxon>Bacteria</taxon>
        <taxon>Pseudomonadati</taxon>
        <taxon>Pseudomonadota</taxon>
        <taxon>Gammaproteobacteria</taxon>
        <taxon>Alteromonadales</taxon>
        <taxon>Shewanellaceae</taxon>
        <taxon>Shewanella</taxon>
    </lineage>
</organism>
<dbReference type="RefSeq" id="WP_126520273.1">
    <property type="nucleotide sequence ID" value="NZ_RXNU01000005.1"/>
</dbReference>
<proteinExistence type="predicted"/>
<sequence>MKKSNLAFLLPVLLASACSDDDNSSTTLDPVVPPSPVSEYSTIDITPKATFDGTVTAYLGRFEDKYRDWRLSPDAIDVNNDGHVDEEDALELGILNDLGTPIVIDAKKMDALLQTNPDGLGAGTARPDIFVDGHYSAFDVLRYLALTRSDIKLENIVPYEETGLDTYQFAVSWDQNGDGIFDSQDANSFNSSDWHFKFKFDGGEKRRVTASLDGIAPDGESNYMRMDQFWVQPGMNLRFQPFIKEFMARKNWVMLQETERLKVNGGKVIIPEVISSTDYGATYETILEDLEVTAHNLRPDIFKPGVITKIDIFLSATDAGHKFVINYWPTISTKSPVGHFALFSVDGKDSVVGEGWITDFGEKDAETDFAPFAKCDFGADGTTDGLPKVTHEACWSEWNYYFGGNMVHLMTDVWVMNQPSEVARIAYKSHYTIWEMEDFNGNKIQERDFSQDEDGSDIAVLRTLSLPDEATSTLPILKESHFGWGIADCESCHNDTAPKGHGGYSWPVNSVDGFNEIQPHYCASCHGNNGAPAGHQETARCYWCHSEDQLPKNHGDAYAKKLITGVENLEGNLHSYPKAGSAITRDKNGNFAPYTEILSATNSDWNMSKAFPDPYSCMTCHPNGPK</sequence>
<comment type="caution">
    <text evidence="1">The sequence shown here is derived from an EMBL/GenBank/DDBJ whole genome shotgun (WGS) entry which is preliminary data.</text>
</comment>
<dbReference type="Proteomes" id="UP000267448">
    <property type="component" value="Unassembled WGS sequence"/>
</dbReference>
<dbReference type="AlphaFoldDB" id="A0A3S0IMR6"/>
<dbReference type="PROSITE" id="PS51257">
    <property type="entry name" value="PROKAR_LIPOPROTEIN"/>
    <property type="match status" value="1"/>
</dbReference>
<evidence type="ECO:0000313" key="2">
    <source>
        <dbReference type="Proteomes" id="UP000267448"/>
    </source>
</evidence>
<gene>
    <name evidence="1" type="ORF">EKG38_10785</name>
</gene>
<keyword evidence="2" id="KW-1185">Reference proteome</keyword>
<dbReference type="OrthoDB" id="6245000at2"/>
<dbReference type="InterPro" id="IPR036280">
    <property type="entry name" value="Multihaem_cyt_sf"/>
</dbReference>
<dbReference type="SUPFAM" id="SSF48695">
    <property type="entry name" value="Multiheme cytochromes"/>
    <property type="match status" value="1"/>
</dbReference>
<reference evidence="1 2" key="1">
    <citation type="submission" date="2018-12" db="EMBL/GenBank/DDBJ databases">
        <authorList>
            <person name="Yu L."/>
        </authorList>
    </citation>
    <scope>NUCLEOTIDE SEQUENCE [LARGE SCALE GENOMIC DNA]</scope>
    <source>
        <strain evidence="1 2">HAW-EB2</strain>
    </source>
</reference>
<accession>A0A3S0IMR6</accession>
<name>A0A3S0IMR6_9GAMM</name>
<protein>
    <submittedName>
        <fullName evidence="1">Uncharacterized protein</fullName>
    </submittedName>
</protein>
<evidence type="ECO:0000313" key="1">
    <source>
        <dbReference type="EMBL" id="RTR38657.1"/>
    </source>
</evidence>
<dbReference type="EMBL" id="RXNU01000005">
    <property type="protein sequence ID" value="RTR38657.1"/>
    <property type="molecule type" value="Genomic_DNA"/>
</dbReference>
<dbReference type="Gene3D" id="3.90.10.10">
    <property type="entry name" value="Cytochrome C3"/>
    <property type="match status" value="1"/>
</dbReference>